<sequence>MKKFISITTILLCLLCIYSCRESEDAVIYPDIPSLNKKQKTESTAFKNKDSLKVPDNEKDPPIKDGQDWKLEPDTIK</sequence>
<proteinExistence type="predicted"/>
<organism evidence="2 3">
    <name type="scientific">Chryseobacterium antibioticum</name>
    <dbReference type="NCBI Taxonomy" id="2728847"/>
    <lineage>
        <taxon>Bacteria</taxon>
        <taxon>Pseudomonadati</taxon>
        <taxon>Bacteroidota</taxon>
        <taxon>Flavobacteriia</taxon>
        <taxon>Flavobacteriales</taxon>
        <taxon>Weeksellaceae</taxon>
        <taxon>Chryseobacterium group</taxon>
        <taxon>Chryseobacterium</taxon>
    </lineage>
</organism>
<reference evidence="2 3" key="1">
    <citation type="submission" date="2020-04" db="EMBL/GenBank/DDBJ databases">
        <title>Chryseobacterium sp. RP-3-3 sp. nov., isolated from Jeju soil.</title>
        <authorList>
            <person name="Dahal R.H."/>
        </authorList>
    </citation>
    <scope>NUCLEOTIDE SEQUENCE [LARGE SCALE GENOMIC DNA]</scope>
    <source>
        <strain evidence="2 3">RP-3-3</strain>
    </source>
</reference>
<evidence type="ECO:0000256" key="1">
    <source>
        <dbReference type="SAM" id="MobiDB-lite"/>
    </source>
</evidence>
<dbReference type="Proteomes" id="UP000544054">
    <property type="component" value="Unassembled WGS sequence"/>
</dbReference>
<keyword evidence="3" id="KW-1185">Reference proteome</keyword>
<evidence type="ECO:0000313" key="3">
    <source>
        <dbReference type="Proteomes" id="UP000544054"/>
    </source>
</evidence>
<feature type="compositionally biased region" description="Basic and acidic residues" evidence="1">
    <location>
        <begin position="47"/>
        <end position="77"/>
    </location>
</feature>
<comment type="caution">
    <text evidence="2">The sequence shown here is derived from an EMBL/GenBank/DDBJ whole genome shotgun (WGS) entry which is preliminary data.</text>
</comment>
<dbReference type="EMBL" id="JABBGI010000016">
    <property type="protein sequence ID" value="NML70775.1"/>
    <property type="molecule type" value="Genomic_DNA"/>
</dbReference>
<evidence type="ECO:0000313" key="2">
    <source>
        <dbReference type="EMBL" id="NML70775.1"/>
    </source>
</evidence>
<gene>
    <name evidence="2" type="ORF">HHL23_13360</name>
</gene>
<accession>A0A7Y0AP25</accession>
<feature type="region of interest" description="Disordered" evidence="1">
    <location>
        <begin position="37"/>
        <end position="77"/>
    </location>
</feature>
<protein>
    <submittedName>
        <fullName evidence="2">Uncharacterized protein</fullName>
    </submittedName>
</protein>
<dbReference type="AlphaFoldDB" id="A0A7Y0AP25"/>
<dbReference type="RefSeq" id="WP_169235293.1">
    <property type="nucleotide sequence ID" value="NZ_JABBGI010000016.1"/>
</dbReference>
<name>A0A7Y0AP25_9FLAO</name>